<organism evidence="1 2">
    <name type="scientific">Paracoccus laeviglucosivorans</name>
    <dbReference type="NCBI Taxonomy" id="1197861"/>
    <lineage>
        <taxon>Bacteria</taxon>
        <taxon>Pseudomonadati</taxon>
        <taxon>Pseudomonadota</taxon>
        <taxon>Alphaproteobacteria</taxon>
        <taxon>Rhodobacterales</taxon>
        <taxon>Paracoccaceae</taxon>
        <taxon>Paracoccus</taxon>
    </lineage>
</organism>
<evidence type="ECO:0000313" key="1">
    <source>
        <dbReference type="EMBL" id="SMO58878.1"/>
    </source>
</evidence>
<proteinExistence type="predicted"/>
<name>A0A521CHH2_9RHOB</name>
<gene>
    <name evidence="1" type="ORF">SAMN06265221_104327</name>
</gene>
<dbReference type="Proteomes" id="UP000319014">
    <property type="component" value="Unassembled WGS sequence"/>
</dbReference>
<dbReference type="AlphaFoldDB" id="A0A521CHH2"/>
<accession>A0A521CHH2</accession>
<dbReference type="EMBL" id="FXTK01000004">
    <property type="protein sequence ID" value="SMO58878.1"/>
    <property type="molecule type" value="Genomic_DNA"/>
</dbReference>
<protein>
    <recommendedName>
        <fullName evidence="3">CBS domain-containing protein</fullName>
    </recommendedName>
</protein>
<dbReference type="InterPro" id="IPR046342">
    <property type="entry name" value="CBS_dom_sf"/>
</dbReference>
<keyword evidence="2" id="KW-1185">Reference proteome</keyword>
<evidence type="ECO:0000313" key="2">
    <source>
        <dbReference type="Proteomes" id="UP000319014"/>
    </source>
</evidence>
<reference evidence="1 2" key="1">
    <citation type="submission" date="2017-05" db="EMBL/GenBank/DDBJ databases">
        <authorList>
            <person name="Varghese N."/>
            <person name="Submissions S."/>
        </authorList>
    </citation>
    <scope>NUCLEOTIDE SEQUENCE [LARGE SCALE GENOMIC DNA]</scope>
    <source>
        <strain evidence="1 2">DSM 100094</strain>
    </source>
</reference>
<dbReference type="SUPFAM" id="SSF54631">
    <property type="entry name" value="CBS-domain pair"/>
    <property type="match status" value="1"/>
</dbReference>
<evidence type="ECO:0008006" key="3">
    <source>
        <dbReference type="Google" id="ProtNLM"/>
    </source>
</evidence>
<sequence length="47" mass="5229">MELPESVTLEEAAIWLEQSADGAATVIADRGYPCGIVELRDVRKRLR</sequence>